<protein>
    <submittedName>
        <fullName evidence="6">Unannotated protein</fullName>
    </submittedName>
</protein>
<evidence type="ECO:0000313" key="6">
    <source>
        <dbReference type="EMBL" id="CAB4940617.1"/>
    </source>
</evidence>
<evidence type="ECO:0000313" key="4">
    <source>
        <dbReference type="EMBL" id="CAB4836082.1"/>
    </source>
</evidence>
<dbReference type="EMBL" id="CAFBIY010000150">
    <property type="protein sequence ID" value="CAB4852740.1"/>
    <property type="molecule type" value="Genomic_DNA"/>
</dbReference>
<sequence>MFGLSLETAKTAAIAIAGGFVLISILSAWLIKTVVTKVIVIVVMLGLAAAVYSQRASLQDCADREKAKIEAGDKSGVSCTFFGKTIQVPGLDG</sequence>
<feature type="transmembrane region" description="Helical" evidence="1">
    <location>
        <begin position="12"/>
        <end position="31"/>
    </location>
</feature>
<dbReference type="EMBL" id="CAFAAV010000365">
    <property type="protein sequence ID" value="CAB4836082.1"/>
    <property type="molecule type" value="Genomic_DNA"/>
</dbReference>
<keyword evidence="1" id="KW-0812">Transmembrane</keyword>
<name>A0A6J7JD10_9ZZZZ</name>
<evidence type="ECO:0000313" key="2">
    <source>
        <dbReference type="EMBL" id="CAB4364506.1"/>
    </source>
</evidence>
<accession>A0A6J7JD10</accession>
<proteinExistence type="predicted"/>
<evidence type="ECO:0000313" key="3">
    <source>
        <dbReference type="EMBL" id="CAB4727549.1"/>
    </source>
</evidence>
<dbReference type="EMBL" id="CAEZYF010000011">
    <property type="protein sequence ID" value="CAB4727549.1"/>
    <property type="molecule type" value="Genomic_DNA"/>
</dbReference>
<keyword evidence="1" id="KW-1133">Transmembrane helix</keyword>
<dbReference type="EMBL" id="CAFBMT010000012">
    <property type="protein sequence ID" value="CAB4940617.1"/>
    <property type="molecule type" value="Genomic_DNA"/>
</dbReference>
<dbReference type="AlphaFoldDB" id="A0A6J7JD10"/>
<reference evidence="6" key="1">
    <citation type="submission" date="2020-05" db="EMBL/GenBank/DDBJ databases">
        <authorList>
            <person name="Chiriac C."/>
            <person name="Salcher M."/>
            <person name="Ghai R."/>
            <person name="Kavagutti S V."/>
        </authorList>
    </citation>
    <scope>NUCLEOTIDE SEQUENCE</scope>
</reference>
<organism evidence="6">
    <name type="scientific">freshwater metagenome</name>
    <dbReference type="NCBI Taxonomy" id="449393"/>
    <lineage>
        <taxon>unclassified sequences</taxon>
        <taxon>metagenomes</taxon>
        <taxon>ecological metagenomes</taxon>
    </lineage>
</organism>
<keyword evidence="1" id="KW-0472">Membrane</keyword>
<dbReference type="EMBL" id="CAESGF010000014">
    <property type="protein sequence ID" value="CAB4364506.1"/>
    <property type="molecule type" value="Genomic_DNA"/>
</dbReference>
<evidence type="ECO:0000313" key="5">
    <source>
        <dbReference type="EMBL" id="CAB4852740.1"/>
    </source>
</evidence>
<gene>
    <name evidence="3" type="ORF">UFOPK2656_01883</name>
    <name evidence="4" type="ORF">UFOPK3099_02996</name>
    <name evidence="5" type="ORF">UFOPK3267_02261</name>
    <name evidence="6" type="ORF">UFOPK3651_02141</name>
    <name evidence="2" type="ORF">UFOPK4189_02267</name>
</gene>
<evidence type="ECO:0000256" key="1">
    <source>
        <dbReference type="SAM" id="Phobius"/>
    </source>
</evidence>
<feature type="transmembrane region" description="Helical" evidence="1">
    <location>
        <begin position="38"/>
        <end position="54"/>
    </location>
</feature>